<feature type="domain" description="ESPR" evidence="15">
    <location>
        <begin position="1"/>
        <end position="48"/>
    </location>
</feature>
<dbReference type="GO" id="GO:0009279">
    <property type="term" value="C:cell outer membrane"/>
    <property type="evidence" value="ECO:0007669"/>
    <property type="project" value="UniProtKB-SubCell"/>
</dbReference>
<comment type="similarity">
    <text evidence="3">Belongs to the autotransporter-2 (AT-2) (TC 1.B.40) family.</text>
</comment>
<dbReference type="Gene3D" id="6.10.250.2040">
    <property type="match status" value="1"/>
</dbReference>
<keyword evidence="6" id="KW-0812">Transmembrane</keyword>
<feature type="domain" description="Trimeric autotransporter adhesin YadA-like head" evidence="13">
    <location>
        <begin position="1012"/>
        <end position="1038"/>
    </location>
</feature>
<dbReference type="Gene3D" id="1.20.5.340">
    <property type="match status" value="2"/>
</dbReference>
<evidence type="ECO:0000259" key="15">
    <source>
        <dbReference type="Pfam" id="PF13018"/>
    </source>
</evidence>
<name>A0A370XCT5_9GAMM</name>
<keyword evidence="5" id="KW-1134">Transmembrane beta strand</keyword>
<feature type="domain" description="Trimeric autotransporter adhesin YadA-like stalk" evidence="14">
    <location>
        <begin position="906"/>
        <end position="941"/>
    </location>
</feature>
<evidence type="ECO:0000256" key="2">
    <source>
        <dbReference type="ARBA" id="ARBA00004442"/>
    </source>
</evidence>
<keyword evidence="4" id="KW-0813">Transport</keyword>
<dbReference type="Pfam" id="PF05658">
    <property type="entry name" value="YadA_head"/>
    <property type="match status" value="9"/>
</dbReference>
<dbReference type="Pfam" id="PF05662">
    <property type="entry name" value="YadA_stalk"/>
    <property type="match status" value="7"/>
</dbReference>
<dbReference type="PANTHER" id="PTHR36975">
    <property type="match status" value="1"/>
</dbReference>
<reference evidence="16 17" key="1">
    <citation type="submission" date="2018-07" db="EMBL/GenBank/DDBJ databases">
        <title>Dyella monticola sp. nov. and Dyella psychrodurans sp. nov. isolated from monsoon evergreen broad-leaved forest soil of Dinghu Mountain, China.</title>
        <authorList>
            <person name="Gao Z."/>
            <person name="Qiu L."/>
        </authorList>
    </citation>
    <scope>NUCLEOTIDE SEQUENCE [LARGE SCALE GENOMIC DNA]</scope>
    <source>
        <strain evidence="16 17">4MSK11</strain>
    </source>
</reference>
<feature type="domain" description="Trimeric autotransporter adhesin YadA-like head" evidence="13">
    <location>
        <begin position="1040"/>
        <end position="1066"/>
    </location>
</feature>
<feature type="domain" description="Trimeric autotransporter adhesin YadA-like head" evidence="13">
    <location>
        <begin position="128"/>
        <end position="149"/>
    </location>
</feature>
<protein>
    <submittedName>
        <fullName evidence="16">Adhesin</fullName>
    </submittedName>
</protein>
<feature type="domain" description="Trimeric autotransporter adhesin YadA-like stalk" evidence="14">
    <location>
        <begin position="726"/>
        <end position="768"/>
    </location>
</feature>
<dbReference type="Gene3D" id="1.20.5.170">
    <property type="match status" value="3"/>
</dbReference>
<dbReference type="Gene3D" id="2.150.10.10">
    <property type="entry name" value="Serralysin-like metalloprotease, C-terminal"/>
    <property type="match status" value="3"/>
</dbReference>
<dbReference type="AlphaFoldDB" id="A0A370XCT5"/>
<dbReference type="InterPro" id="IPR011049">
    <property type="entry name" value="Serralysin-like_metalloprot_C"/>
</dbReference>
<evidence type="ECO:0000256" key="4">
    <source>
        <dbReference type="ARBA" id="ARBA00022448"/>
    </source>
</evidence>
<dbReference type="InterPro" id="IPR024973">
    <property type="entry name" value="ESPR"/>
</dbReference>
<evidence type="ECO:0000259" key="14">
    <source>
        <dbReference type="Pfam" id="PF05662"/>
    </source>
</evidence>
<dbReference type="Gene3D" id="3.30.1300.30">
    <property type="entry name" value="GSPII I/J protein-like"/>
    <property type="match status" value="1"/>
</dbReference>
<feature type="compositionally biased region" description="Low complexity" evidence="11">
    <location>
        <begin position="1002"/>
        <end position="1057"/>
    </location>
</feature>
<feature type="domain" description="Trimeric autotransporter adhesin YadA-like C-terminal membrane anchor" evidence="12">
    <location>
        <begin position="1160"/>
        <end position="1213"/>
    </location>
</feature>
<evidence type="ECO:0000313" key="17">
    <source>
        <dbReference type="Proteomes" id="UP000255334"/>
    </source>
</evidence>
<keyword evidence="10" id="KW-0998">Cell outer membrane</keyword>
<keyword evidence="8" id="KW-0653">Protein transport</keyword>
<evidence type="ECO:0000256" key="1">
    <source>
        <dbReference type="ARBA" id="ARBA00004241"/>
    </source>
</evidence>
<dbReference type="GO" id="GO:0015031">
    <property type="term" value="P:protein transport"/>
    <property type="evidence" value="ECO:0007669"/>
    <property type="project" value="UniProtKB-KW"/>
</dbReference>
<proteinExistence type="inferred from homology"/>
<dbReference type="Proteomes" id="UP000255334">
    <property type="component" value="Unassembled WGS sequence"/>
</dbReference>
<feature type="compositionally biased region" description="Polar residues" evidence="11">
    <location>
        <begin position="973"/>
        <end position="992"/>
    </location>
</feature>
<feature type="region of interest" description="Disordered" evidence="11">
    <location>
        <begin position="957"/>
        <end position="1096"/>
    </location>
</feature>
<dbReference type="Pfam" id="PF03895">
    <property type="entry name" value="YadA_anchor"/>
    <property type="match status" value="1"/>
</dbReference>
<evidence type="ECO:0000256" key="8">
    <source>
        <dbReference type="ARBA" id="ARBA00022927"/>
    </source>
</evidence>
<evidence type="ECO:0000259" key="13">
    <source>
        <dbReference type="Pfam" id="PF05658"/>
    </source>
</evidence>
<dbReference type="InterPro" id="IPR008640">
    <property type="entry name" value="Adhesin_Head_dom"/>
</dbReference>
<feature type="domain" description="Trimeric autotransporter adhesin YadA-like head" evidence="13">
    <location>
        <begin position="222"/>
        <end position="245"/>
    </location>
</feature>
<dbReference type="OrthoDB" id="5927262at2"/>
<feature type="domain" description="Trimeric autotransporter adhesin YadA-like head" evidence="13">
    <location>
        <begin position="255"/>
        <end position="281"/>
    </location>
</feature>
<feature type="domain" description="Trimeric autotransporter adhesin YadA-like stalk" evidence="14">
    <location>
        <begin position="610"/>
        <end position="653"/>
    </location>
</feature>
<dbReference type="SUPFAM" id="SSF101967">
    <property type="entry name" value="Adhesin YadA, collagen-binding domain"/>
    <property type="match status" value="3"/>
</dbReference>
<evidence type="ECO:0000256" key="5">
    <source>
        <dbReference type="ARBA" id="ARBA00022452"/>
    </source>
</evidence>
<dbReference type="InterPro" id="IPR005594">
    <property type="entry name" value="YadA_C"/>
</dbReference>
<accession>A0A370XCT5</accession>
<comment type="caution">
    <text evidence="16">The sequence shown here is derived from an EMBL/GenBank/DDBJ whole genome shotgun (WGS) entry which is preliminary data.</text>
</comment>
<evidence type="ECO:0000259" key="12">
    <source>
        <dbReference type="Pfam" id="PF03895"/>
    </source>
</evidence>
<feature type="domain" description="Trimeric autotransporter adhesin YadA-like head" evidence="13">
    <location>
        <begin position="1068"/>
        <end position="1092"/>
    </location>
</feature>
<keyword evidence="7" id="KW-0732">Signal</keyword>
<feature type="domain" description="Trimeric autotransporter adhesin YadA-like stalk" evidence="14">
    <location>
        <begin position="480"/>
        <end position="523"/>
    </location>
</feature>
<dbReference type="EMBL" id="QRBF01000001">
    <property type="protein sequence ID" value="RDS86025.1"/>
    <property type="molecule type" value="Genomic_DNA"/>
</dbReference>
<dbReference type="RefSeq" id="WP_115476276.1">
    <property type="nucleotide sequence ID" value="NZ_QRBF01000001.1"/>
</dbReference>
<dbReference type="InterPro" id="IPR045584">
    <property type="entry name" value="Pilin-like"/>
</dbReference>
<feature type="domain" description="Trimeric autotransporter adhesin YadA-like stalk" evidence="14">
    <location>
        <begin position="1098"/>
        <end position="1134"/>
    </location>
</feature>
<keyword evidence="9" id="KW-0472">Membrane</keyword>
<organism evidence="16 17">
    <name type="scientific">Dyella psychrodurans</name>
    <dbReference type="NCBI Taxonomy" id="1927960"/>
    <lineage>
        <taxon>Bacteria</taxon>
        <taxon>Pseudomonadati</taxon>
        <taxon>Pseudomonadota</taxon>
        <taxon>Gammaproteobacteria</taxon>
        <taxon>Lysobacterales</taxon>
        <taxon>Rhodanobacteraceae</taxon>
        <taxon>Dyella</taxon>
    </lineage>
</organism>
<evidence type="ECO:0000256" key="11">
    <source>
        <dbReference type="SAM" id="MobiDB-lite"/>
    </source>
</evidence>
<dbReference type="InterPro" id="IPR008635">
    <property type="entry name" value="Coiled_stalk_dom"/>
</dbReference>
<evidence type="ECO:0000256" key="7">
    <source>
        <dbReference type="ARBA" id="ARBA00022729"/>
    </source>
</evidence>
<dbReference type="SUPFAM" id="SSF54523">
    <property type="entry name" value="Pili subunits"/>
    <property type="match status" value="1"/>
</dbReference>
<feature type="domain" description="Trimeric autotransporter adhesin YadA-like head" evidence="13">
    <location>
        <begin position="984"/>
        <end position="1010"/>
    </location>
</feature>
<evidence type="ECO:0000256" key="6">
    <source>
        <dbReference type="ARBA" id="ARBA00022692"/>
    </source>
</evidence>
<dbReference type="InterPro" id="IPR053108">
    <property type="entry name" value="Chlamydial_TARP"/>
</dbReference>
<evidence type="ECO:0000313" key="16">
    <source>
        <dbReference type="EMBL" id="RDS86025.1"/>
    </source>
</evidence>
<evidence type="ECO:0000256" key="10">
    <source>
        <dbReference type="ARBA" id="ARBA00023237"/>
    </source>
</evidence>
<gene>
    <name evidence="16" type="ORF">DWU99_01760</name>
</gene>
<feature type="domain" description="Trimeric autotransporter adhesin YadA-like stalk" evidence="14">
    <location>
        <begin position="849"/>
        <end position="870"/>
    </location>
</feature>
<comment type="subcellular location">
    <subcellularLocation>
        <location evidence="2">Cell outer membrane</location>
    </subcellularLocation>
    <subcellularLocation>
        <location evidence="1">Cell surface</location>
    </subcellularLocation>
</comment>
<feature type="domain" description="Trimeric autotransporter adhesin YadA-like head" evidence="13">
    <location>
        <begin position="286"/>
        <end position="311"/>
    </location>
</feature>
<feature type="domain" description="Trimeric autotransporter adhesin YadA-like stalk" evidence="14">
    <location>
        <begin position="333"/>
        <end position="365"/>
    </location>
</feature>
<feature type="compositionally biased region" description="Polar residues" evidence="11">
    <location>
        <begin position="1087"/>
        <end position="1096"/>
    </location>
</feature>
<feature type="compositionally biased region" description="Polar residues" evidence="11">
    <location>
        <begin position="1058"/>
        <end position="1074"/>
    </location>
</feature>
<feature type="domain" description="Trimeric autotransporter adhesin YadA-like head" evidence="13">
    <location>
        <begin position="194"/>
        <end position="219"/>
    </location>
</feature>
<keyword evidence="17" id="KW-1185">Reference proteome</keyword>
<evidence type="ECO:0000256" key="3">
    <source>
        <dbReference type="ARBA" id="ARBA00005848"/>
    </source>
</evidence>
<dbReference type="CDD" id="cd12820">
    <property type="entry name" value="LbR_YadA-like"/>
    <property type="match status" value="2"/>
</dbReference>
<dbReference type="GO" id="GO:0009986">
    <property type="term" value="C:cell surface"/>
    <property type="evidence" value="ECO:0007669"/>
    <property type="project" value="UniProtKB-SubCell"/>
</dbReference>
<dbReference type="PANTHER" id="PTHR36975:SF5">
    <property type="entry name" value="TRANSLOCATED ACTIN-RECRUITING PHOSPHOPROTEIN"/>
    <property type="match status" value="1"/>
</dbReference>
<sequence>MNTIYRIVWNATTGKWVVASELAKGRKKTSRKTLVGALAVALAASAPFGAALAQDSGTACTTSGGQSGTLNAAGVCEADFVITPLDATLPSSPGIAIGNGGAVTTSNANDIAIGNAANGSSTAAAYPAIAIGYGATADNMNTIALGTGAQATNGGAIAIGSGADASGSLAMALYGTASGTSSVSMGTGSNVGVNGDYSMALGYNTSVLNNNSVALGSQASTNGAGSTAIGANTAATGLKSIALGGSTTAGQGAIASMIQSIAVGELSASNANQAVAIGASANIASTGTGSVALGTSASASVANAVALGANAVADRANTVSVGSDVSGSAFTRQIVNVGAGTQANDAVNVSQLTPVVSALGGGASINAATGAVTGPTYELANGGTQTTIGAALGALDSSLTTTNTNVSTNTANIATNTSNIATNTANIATNTTNISNLADQISSGSVGLVQQASTGANLTVGANTNGTVVNFTGTAGTRTLTGVTAGNLSSTSTDAVNGSQLFATNENVATNTADIATNTANIATNTSNIATNTANIATNTANIASNTTSITNLDGRVTQNTSDINDLADQIGSGTVGLVQQSAAGANLTVGANTDGTTVDFTGTAGTRTLTGVTAGNLSSTSTDAVNGSQLFATNENVATNTANIATNTANIATNTSNIATNTANIATNTANIATNTSDISSLADQIGSGTVGLVQQASAGANLTVGANTDGSTVDFTGTAGARTLTGVANGNVSAASLDAVNGSQLYGVSESVASALGGGSTVNADGSISAPSYSVGGTTVNSIGGAISNIDGRVTQNSSDISDLNDQISSGTVGLVQQSPTTGNLTVGANTGGASVDFTGTSGPRVLTGVANGTGDTDAATIAQLKAMGLFDPNSNLPLAAVVYDGVDLSSVTFGGSNGTLLNNVAPGLIASGSMQAVNGSQLFDLQQTFQSQFSLLNGQYASLDGRLTTIEQGVADGSIGGPVPSPGPGTDSTQVGNGANASGTNSTAVGNGAVASGDNSTATGAGSQATGSNSTATGAGSVASGSNSTANGANAVASGSGSTAVGESASATGTNSTALGSNSSATGNNSVALGAGSVADRDNTVSVGSPGNERQITNVAAGTQRTDAANWGQVQDAVNGVQNWANQKFTQMDKRINGMGAMSAAYGQMAFSAQGIDKPNRMGVGVGMQNGQSAIAVGYSRQIKPNLNLSFGGSASANDVSVGAGMSFGW</sequence>
<evidence type="ECO:0000256" key="9">
    <source>
        <dbReference type="ARBA" id="ARBA00023136"/>
    </source>
</evidence>
<dbReference type="Pfam" id="PF13018">
    <property type="entry name" value="ESPR"/>
    <property type="match status" value="1"/>
</dbReference>